<feature type="domain" description="Response regulatory" evidence="3">
    <location>
        <begin position="5"/>
        <end position="117"/>
    </location>
</feature>
<gene>
    <name evidence="5" type="ORF">PTD2_12819</name>
</gene>
<dbReference type="PROSITE" id="PS50930">
    <property type="entry name" value="HTH_LYTTR"/>
    <property type="match status" value="1"/>
</dbReference>
<dbReference type="SUPFAM" id="SSF52172">
    <property type="entry name" value="CheY-like"/>
    <property type="match status" value="1"/>
</dbReference>
<comment type="caution">
    <text evidence="2">Lacks conserved residue(s) required for the propagation of feature annotation.</text>
</comment>
<dbReference type="InterPro" id="IPR001789">
    <property type="entry name" value="Sig_transdc_resp-reg_receiver"/>
</dbReference>
<dbReference type="InterPro" id="IPR007492">
    <property type="entry name" value="LytTR_DNA-bd_dom"/>
</dbReference>
<keyword evidence="5" id="KW-0238">DNA-binding</keyword>
<dbReference type="Pfam" id="PF04397">
    <property type="entry name" value="LytTR"/>
    <property type="match status" value="1"/>
</dbReference>
<protein>
    <submittedName>
        <fullName evidence="5">LytTr DNA-binding response regulator</fullName>
    </submittedName>
</protein>
<dbReference type="PANTHER" id="PTHR37299:SF1">
    <property type="entry name" value="STAGE 0 SPORULATION PROTEIN A HOMOLOG"/>
    <property type="match status" value="1"/>
</dbReference>
<evidence type="ECO:0000313" key="5">
    <source>
        <dbReference type="EMBL" id="EAR29702.1"/>
    </source>
</evidence>
<name>A4C6U8_9GAMM</name>
<dbReference type="STRING" id="87626.PTD2_12819"/>
<comment type="caution">
    <text evidence="5">The sequence shown here is derived from an EMBL/GenBank/DDBJ whole genome shotgun (WGS) entry which is preliminary data.</text>
</comment>
<keyword evidence="1" id="KW-0902">Two-component regulatory system</keyword>
<evidence type="ECO:0000256" key="2">
    <source>
        <dbReference type="PROSITE-ProRule" id="PRU00169"/>
    </source>
</evidence>
<dbReference type="InterPro" id="IPR011006">
    <property type="entry name" value="CheY-like_superfamily"/>
</dbReference>
<feature type="domain" description="HTH LytTR-type" evidence="4">
    <location>
        <begin position="148"/>
        <end position="253"/>
    </location>
</feature>
<dbReference type="PANTHER" id="PTHR37299">
    <property type="entry name" value="TRANSCRIPTIONAL REGULATOR-RELATED"/>
    <property type="match status" value="1"/>
</dbReference>
<dbReference type="SMART" id="SM00850">
    <property type="entry name" value="LytTR"/>
    <property type="match status" value="1"/>
</dbReference>
<sequence>MAKFSVIIAESSNVKIDSINQCVKQDNDFEVAVVTHNANEVIDLCNNTQADLLLVNHSLFETQDLPILISLIPIHTKIAFLSDDASFAIEAFDLGAVDFLLPPFTEQRINKLFDKFKKLHQNQSAYPFKQIQALLNKSHEPQNNNESIIVKDSGRIRIIDADEIIWIGGAGNYVEIHLAQEARPILHRETLSTMLEKMASHGFIRIHRSTLVKKRSIKEVQPTESGDYLLTLKNGANLNLSRRYKQNMAEILN</sequence>
<dbReference type="AlphaFoldDB" id="A4C6U8"/>
<dbReference type="eggNOG" id="COG3279">
    <property type="taxonomic scope" value="Bacteria"/>
</dbReference>
<evidence type="ECO:0000313" key="6">
    <source>
        <dbReference type="Proteomes" id="UP000006201"/>
    </source>
</evidence>
<reference evidence="5 6" key="1">
    <citation type="submission" date="2006-02" db="EMBL/GenBank/DDBJ databases">
        <authorList>
            <person name="Moran M.A."/>
            <person name="Kjelleberg S."/>
            <person name="Egan S."/>
            <person name="Saunders N."/>
            <person name="Thomas T."/>
            <person name="Ferriera S."/>
            <person name="Johnson J."/>
            <person name="Kravitz S."/>
            <person name="Halpern A."/>
            <person name="Remington K."/>
            <person name="Beeson K."/>
            <person name="Tran B."/>
            <person name="Rogers Y.-H."/>
            <person name="Friedman R."/>
            <person name="Venter J.C."/>
        </authorList>
    </citation>
    <scope>NUCLEOTIDE SEQUENCE [LARGE SCALE GENOMIC DNA]</scope>
    <source>
        <strain evidence="5 6">D2</strain>
    </source>
</reference>
<dbReference type="PROSITE" id="PS50110">
    <property type="entry name" value="RESPONSE_REGULATORY"/>
    <property type="match status" value="1"/>
</dbReference>
<proteinExistence type="predicted"/>
<evidence type="ECO:0000259" key="3">
    <source>
        <dbReference type="PROSITE" id="PS50110"/>
    </source>
</evidence>
<dbReference type="HOGENOM" id="CLU_000445_14_1_6"/>
<dbReference type="Gene3D" id="2.40.50.1020">
    <property type="entry name" value="LytTr DNA-binding domain"/>
    <property type="match status" value="1"/>
</dbReference>
<dbReference type="RefSeq" id="WP_009837576.1">
    <property type="nucleotide sequence ID" value="NZ_AAOH01000002.1"/>
</dbReference>
<dbReference type="InterPro" id="IPR046947">
    <property type="entry name" value="LytR-like"/>
</dbReference>
<evidence type="ECO:0000256" key="1">
    <source>
        <dbReference type="ARBA" id="ARBA00023012"/>
    </source>
</evidence>
<organism evidence="5 6">
    <name type="scientific">Pseudoalteromonas tunicata D2</name>
    <dbReference type="NCBI Taxonomy" id="87626"/>
    <lineage>
        <taxon>Bacteria</taxon>
        <taxon>Pseudomonadati</taxon>
        <taxon>Pseudomonadota</taxon>
        <taxon>Gammaproteobacteria</taxon>
        <taxon>Alteromonadales</taxon>
        <taxon>Pseudoalteromonadaceae</taxon>
        <taxon>Pseudoalteromonas</taxon>
    </lineage>
</organism>
<keyword evidence="6" id="KW-1185">Reference proteome</keyword>
<dbReference type="Gene3D" id="3.40.50.2300">
    <property type="match status" value="1"/>
</dbReference>
<dbReference type="Proteomes" id="UP000006201">
    <property type="component" value="Unassembled WGS sequence"/>
</dbReference>
<dbReference type="GO" id="GO:0003677">
    <property type="term" value="F:DNA binding"/>
    <property type="evidence" value="ECO:0007669"/>
    <property type="project" value="UniProtKB-KW"/>
</dbReference>
<evidence type="ECO:0000259" key="4">
    <source>
        <dbReference type="PROSITE" id="PS50930"/>
    </source>
</evidence>
<dbReference type="EMBL" id="AAOH01000002">
    <property type="protein sequence ID" value="EAR29702.1"/>
    <property type="molecule type" value="Genomic_DNA"/>
</dbReference>
<accession>A4C6U8</accession>
<dbReference type="GO" id="GO:0000156">
    <property type="term" value="F:phosphorelay response regulator activity"/>
    <property type="evidence" value="ECO:0007669"/>
    <property type="project" value="InterPro"/>
</dbReference>